<evidence type="ECO:0000313" key="2">
    <source>
        <dbReference type="Proteomes" id="UP000198956"/>
    </source>
</evidence>
<dbReference type="AlphaFoldDB" id="A0A1G8APS2"/>
<name>A0A1G8APS2_ANETH</name>
<dbReference type="Proteomes" id="UP000198956">
    <property type="component" value="Unassembled WGS sequence"/>
</dbReference>
<protein>
    <submittedName>
        <fullName evidence="1">Uncharacterized protein</fullName>
    </submittedName>
</protein>
<accession>A0A1G8APS2</accession>
<proteinExistence type="predicted"/>
<organism evidence="1 2">
    <name type="scientific">Aneurinibacillus thermoaerophilus</name>
    <dbReference type="NCBI Taxonomy" id="143495"/>
    <lineage>
        <taxon>Bacteria</taxon>
        <taxon>Bacillati</taxon>
        <taxon>Bacillota</taxon>
        <taxon>Bacilli</taxon>
        <taxon>Bacillales</taxon>
        <taxon>Paenibacillaceae</taxon>
        <taxon>Aneurinibacillus group</taxon>
        <taxon>Aneurinibacillus</taxon>
    </lineage>
</organism>
<evidence type="ECO:0000313" key="1">
    <source>
        <dbReference type="EMBL" id="SDH22863.1"/>
    </source>
</evidence>
<sequence>MDKVIEIPKNPCFICKKREATRLCDFVIDYIWTTMKDENGRMIGHMHDTCDMPLCEFCAYKTGHLIFAHTMQIC</sequence>
<reference evidence="1 2" key="1">
    <citation type="submission" date="2016-10" db="EMBL/GenBank/DDBJ databases">
        <authorList>
            <person name="de Groot N.N."/>
        </authorList>
    </citation>
    <scope>NUCLEOTIDE SEQUENCE [LARGE SCALE GENOMIC DNA]</scope>
    <source>
        <strain evidence="1 2">L 420-91</strain>
    </source>
</reference>
<dbReference type="EMBL" id="FNDE01000017">
    <property type="protein sequence ID" value="SDH22863.1"/>
    <property type="molecule type" value="Genomic_DNA"/>
</dbReference>
<gene>
    <name evidence="1" type="ORF">SAMN04489735_101733</name>
</gene>